<feature type="transmembrane region" description="Helical" evidence="5">
    <location>
        <begin position="316"/>
        <end position="337"/>
    </location>
</feature>
<sequence>SEFGAGTMPDWAWTLLIVAALTLLAYLGVQVSTRFQLAMALISLTVLTIFFIYVIVKLGGANSARAFNPSSAADGWSGIFLGVLYGVLLFVGFETSANLAEETPNPRREIPFAVMFTAALALGYFVLATYVEIAGFHFDMKQIVAAAGGPVFALGSPASAGGYGAVWLRRVLELVVLFDMLAVLMGIFVSASRGIFGMARDRRLPAPLARVDPGRGTPVVAIGALSALCVVFVLLDQFFPGLWALPKTPHYFAMFAWGSTFGAFSMVIVYLLMCVGALRRPQGGGALLPVASVVGILITAGALFGSVYKVTAPTIWAPWISLIWLGIGIVVTTLTLGRRPAAT</sequence>
<reference evidence="7 8" key="1">
    <citation type="submission" date="2019-11" db="EMBL/GenBank/DDBJ databases">
        <title>Acidiferrimicrobium australis gen. nov., sp. nov., an acidophilic and obligately heterotrophic, member of the Actinobacteria that catalyses dissimilatory oxido- reduction of iron isolated from metal-rich acidic water in Chile.</title>
        <authorList>
            <person name="Gonzalez D."/>
            <person name="Huber K."/>
            <person name="Hedrich S."/>
            <person name="Rojas-Villalobos C."/>
            <person name="Quatrini R."/>
            <person name="Dinamarca M.A."/>
            <person name="Schwarz A."/>
            <person name="Canales C."/>
            <person name="Nancucheo I."/>
        </authorList>
    </citation>
    <scope>NUCLEOTIDE SEQUENCE [LARGE SCALE GENOMIC DNA]</scope>
    <source>
        <strain evidence="7 8">USS-CCA1</strain>
    </source>
</reference>
<keyword evidence="4 5" id="KW-0472">Membrane</keyword>
<dbReference type="Gene3D" id="1.20.1740.10">
    <property type="entry name" value="Amino acid/polyamine transporter I"/>
    <property type="match status" value="1"/>
</dbReference>
<evidence type="ECO:0000256" key="1">
    <source>
        <dbReference type="ARBA" id="ARBA00004141"/>
    </source>
</evidence>
<comment type="caution">
    <text evidence="7">The sequence shown here is derived from an EMBL/GenBank/DDBJ whole genome shotgun (WGS) entry which is preliminary data.</text>
</comment>
<evidence type="ECO:0000313" key="8">
    <source>
        <dbReference type="Proteomes" id="UP000437736"/>
    </source>
</evidence>
<dbReference type="PANTHER" id="PTHR42770:SF7">
    <property type="entry name" value="MEMBRANE PROTEIN"/>
    <property type="match status" value="1"/>
</dbReference>
<gene>
    <name evidence="7" type="ORF">GHK86_17080</name>
</gene>
<feature type="non-terminal residue" evidence="7">
    <location>
        <position position="1"/>
    </location>
</feature>
<feature type="transmembrane region" description="Helical" evidence="5">
    <location>
        <begin position="35"/>
        <end position="56"/>
    </location>
</feature>
<keyword evidence="3 5" id="KW-1133">Transmembrane helix</keyword>
<evidence type="ECO:0000256" key="5">
    <source>
        <dbReference type="SAM" id="Phobius"/>
    </source>
</evidence>
<feature type="domain" description="Amino acid permease/ SLC12A" evidence="6">
    <location>
        <begin position="8"/>
        <end position="297"/>
    </location>
</feature>
<feature type="transmembrane region" description="Helical" evidence="5">
    <location>
        <begin position="285"/>
        <end position="304"/>
    </location>
</feature>
<evidence type="ECO:0000313" key="7">
    <source>
        <dbReference type="EMBL" id="MST34427.1"/>
    </source>
</evidence>
<name>A0ABW9QX35_9ACTN</name>
<dbReference type="Pfam" id="PF00324">
    <property type="entry name" value="AA_permease"/>
    <property type="match status" value="1"/>
</dbReference>
<keyword evidence="8" id="KW-1185">Reference proteome</keyword>
<evidence type="ECO:0000259" key="6">
    <source>
        <dbReference type="Pfam" id="PF00324"/>
    </source>
</evidence>
<evidence type="ECO:0000256" key="2">
    <source>
        <dbReference type="ARBA" id="ARBA00022692"/>
    </source>
</evidence>
<evidence type="ECO:0000256" key="3">
    <source>
        <dbReference type="ARBA" id="ARBA00022989"/>
    </source>
</evidence>
<feature type="transmembrane region" description="Helical" evidence="5">
    <location>
        <begin position="12"/>
        <end position="29"/>
    </location>
</feature>
<dbReference type="PANTHER" id="PTHR42770">
    <property type="entry name" value="AMINO ACID TRANSPORTER-RELATED"/>
    <property type="match status" value="1"/>
</dbReference>
<protein>
    <submittedName>
        <fullName evidence="7">Amino acid permease</fullName>
    </submittedName>
</protein>
<evidence type="ECO:0000256" key="4">
    <source>
        <dbReference type="ARBA" id="ARBA00023136"/>
    </source>
</evidence>
<feature type="transmembrane region" description="Helical" evidence="5">
    <location>
        <begin position="113"/>
        <end position="131"/>
    </location>
</feature>
<feature type="transmembrane region" description="Helical" evidence="5">
    <location>
        <begin position="76"/>
        <end position="93"/>
    </location>
</feature>
<dbReference type="InterPro" id="IPR050367">
    <property type="entry name" value="APC_superfamily"/>
</dbReference>
<feature type="transmembrane region" description="Helical" evidence="5">
    <location>
        <begin position="174"/>
        <end position="196"/>
    </location>
</feature>
<feature type="transmembrane region" description="Helical" evidence="5">
    <location>
        <begin position="143"/>
        <end position="168"/>
    </location>
</feature>
<proteinExistence type="predicted"/>
<dbReference type="EMBL" id="WJHE01001002">
    <property type="protein sequence ID" value="MST34427.1"/>
    <property type="molecule type" value="Genomic_DNA"/>
</dbReference>
<dbReference type="Proteomes" id="UP000437736">
    <property type="component" value="Unassembled WGS sequence"/>
</dbReference>
<dbReference type="PIRSF" id="PIRSF006060">
    <property type="entry name" value="AA_transporter"/>
    <property type="match status" value="1"/>
</dbReference>
<accession>A0ABW9QX35</accession>
<comment type="subcellular location">
    <subcellularLocation>
        <location evidence="1">Membrane</location>
        <topology evidence="1">Multi-pass membrane protein</topology>
    </subcellularLocation>
</comment>
<dbReference type="InterPro" id="IPR004841">
    <property type="entry name" value="AA-permease/SLC12A_dom"/>
</dbReference>
<feature type="transmembrane region" description="Helical" evidence="5">
    <location>
        <begin position="217"/>
        <end position="239"/>
    </location>
</feature>
<feature type="transmembrane region" description="Helical" evidence="5">
    <location>
        <begin position="251"/>
        <end position="273"/>
    </location>
</feature>
<keyword evidence="2 5" id="KW-0812">Transmembrane</keyword>
<organism evidence="7 8">
    <name type="scientific">Acidiferrimicrobium australe</name>
    <dbReference type="NCBI Taxonomy" id="2664430"/>
    <lineage>
        <taxon>Bacteria</taxon>
        <taxon>Bacillati</taxon>
        <taxon>Actinomycetota</taxon>
        <taxon>Acidimicrobiia</taxon>
        <taxon>Acidimicrobiales</taxon>
        <taxon>Acidimicrobiaceae</taxon>
        <taxon>Acidiferrimicrobium</taxon>
    </lineage>
</organism>